<evidence type="ECO:0000256" key="4">
    <source>
        <dbReference type="ARBA" id="ARBA00022679"/>
    </source>
</evidence>
<dbReference type="InterPro" id="IPR043149">
    <property type="entry name" value="TagF_N"/>
</dbReference>
<feature type="domain" description="Glycosyltransferase 2-like" evidence="7">
    <location>
        <begin position="5"/>
        <end position="144"/>
    </location>
</feature>
<comment type="similarity">
    <text evidence="2">Belongs to the CDP-glycerol glycerophosphotransferase family.</text>
</comment>
<dbReference type="CDD" id="cd00761">
    <property type="entry name" value="Glyco_tranf_GTA_type"/>
    <property type="match status" value="1"/>
</dbReference>
<dbReference type="InterPro" id="IPR001173">
    <property type="entry name" value="Glyco_trans_2-like"/>
</dbReference>
<dbReference type="Pfam" id="PF00535">
    <property type="entry name" value="Glycos_transf_2"/>
    <property type="match status" value="1"/>
</dbReference>
<dbReference type="Pfam" id="PF04464">
    <property type="entry name" value="Glyphos_transf"/>
    <property type="match status" value="1"/>
</dbReference>
<dbReference type="Gene3D" id="3.40.50.11820">
    <property type="match status" value="1"/>
</dbReference>
<keyword evidence="9" id="KW-1185">Reference proteome</keyword>
<dbReference type="RefSeq" id="WP_202779291.1">
    <property type="nucleotide sequence ID" value="NZ_CP065425.1"/>
</dbReference>
<dbReference type="InterPro" id="IPR051612">
    <property type="entry name" value="Teichoic_Acid_Biosynth"/>
</dbReference>
<keyword evidence="6" id="KW-0472">Membrane</keyword>
<dbReference type="PANTHER" id="PTHR37316:SF3">
    <property type="entry name" value="TEICHOIC ACID GLYCEROL-PHOSPHATE TRANSFERASE"/>
    <property type="match status" value="1"/>
</dbReference>
<dbReference type="PANTHER" id="PTHR37316">
    <property type="entry name" value="TEICHOIC ACID GLYCEROL-PHOSPHATE PRIMASE"/>
    <property type="match status" value="1"/>
</dbReference>
<dbReference type="Gene3D" id="3.90.550.10">
    <property type="entry name" value="Spore Coat Polysaccharide Biosynthesis Protein SpsA, Chain A"/>
    <property type="match status" value="1"/>
</dbReference>
<evidence type="ECO:0000313" key="8">
    <source>
        <dbReference type="EMBL" id="QQZ10349.1"/>
    </source>
</evidence>
<comment type="subcellular location">
    <subcellularLocation>
        <location evidence="1">Cell membrane</location>
        <topology evidence="1">Peripheral membrane protein</topology>
    </subcellularLocation>
</comment>
<reference evidence="8 9" key="1">
    <citation type="submission" date="2020-11" db="EMBL/GenBank/DDBJ databases">
        <title>Taxonomic evaluation of the Bacillus sporothermodurans group of bacteria based on whole genome sequences.</title>
        <authorList>
            <person name="Fiedler G."/>
            <person name="Herbstmann A.-D."/>
            <person name="Doll E."/>
            <person name="Wenning M."/>
            <person name="Brinks E."/>
            <person name="Kabisch J."/>
            <person name="Breitenwieser F."/>
            <person name="Lappann M."/>
            <person name="Boehnlein C."/>
            <person name="Franz C."/>
        </authorList>
    </citation>
    <scope>NUCLEOTIDE SEQUENCE [LARGE SCALE GENOMIC DNA]</scope>
    <source>
        <strain evidence="8 9">JCM 19841</strain>
    </source>
</reference>
<dbReference type="SUPFAM" id="SSF53756">
    <property type="entry name" value="UDP-Glycosyltransferase/glycogen phosphorylase"/>
    <property type="match status" value="1"/>
</dbReference>
<gene>
    <name evidence="8" type="ORF">I5776_05220</name>
</gene>
<evidence type="ECO:0000256" key="5">
    <source>
        <dbReference type="ARBA" id="ARBA00022944"/>
    </source>
</evidence>
<accession>A0ABX7E560</accession>
<keyword evidence="3" id="KW-1003">Cell membrane</keyword>
<sequence>MKKVSIIIPVFNTAEFLTECLQSVVDQTYKALEIIVINDGSTDGSKEIIHTFSERDERIKSIHLQENKGVGFARNIGIAQATGEYVYFLDSDDYLSEQAIQLLIENIGDHVMISGKIKRIKTKDDSKEMDTEIILKEGRKLGKHFSNSSILHRLISMDFIKANQLKFSEDVSCYSELPFIVAAMKQMETYLYLKGCFYYKRLRNDPISNPALMQSDRDKIVSDFIKIFNSLRVEYNGSVNAETFLDRLFLNFYRKTIVMLFAERGTINKFFNEVSMAASKIDEQNWKNLNIVVRKEMNLLIKGKKGQFANVLRFHHLARNVKRAIGSRRKIYVQLYRSIFMKMSLQERTIVLESFLGKNYSDSPKYIYEYMINNNMDYKFVWVFNQTGKKIPGNAKQVKRFSLAYYYYLGRAKYWVSNSRMPLHLNKRPDNVYLQTWHGTPLKKLVFDMNDIYSANPNYKKHFYQQSRRWDYLISPNQYSSDIFRRAFKFDKTMLEYGYPRNDILYQKNNKEYIQLLKARLNIPLDKKVVLYAPTWRDDEFYEPGKYKFNLKLDLQKMREQLGDEYVVALRMHYFIADEIDTTGLDGFAYNFSKYDDIAELYLLSDILITDYSSVFFDYANLKRPILFFTYDLEKYRDTLRGFYINIENEVPGPLLKTSDEVIDAIANIEGIKNNYKNVYGQFYEKFCNWDDGEASKKVVEKVFLNK</sequence>
<keyword evidence="5" id="KW-0777">Teichoic acid biosynthesis</keyword>
<evidence type="ECO:0000256" key="6">
    <source>
        <dbReference type="ARBA" id="ARBA00023136"/>
    </source>
</evidence>
<evidence type="ECO:0000256" key="3">
    <source>
        <dbReference type="ARBA" id="ARBA00022475"/>
    </source>
</evidence>
<proteinExistence type="inferred from homology"/>
<evidence type="ECO:0000259" key="7">
    <source>
        <dbReference type="Pfam" id="PF00535"/>
    </source>
</evidence>
<dbReference type="InterPro" id="IPR029044">
    <property type="entry name" value="Nucleotide-diphossugar_trans"/>
</dbReference>
<evidence type="ECO:0000256" key="1">
    <source>
        <dbReference type="ARBA" id="ARBA00004202"/>
    </source>
</evidence>
<dbReference type="InterPro" id="IPR043148">
    <property type="entry name" value="TagF_C"/>
</dbReference>
<dbReference type="InterPro" id="IPR007554">
    <property type="entry name" value="Glycerophosphate_synth"/>
</dbReference>
<evidence type="ECO:0000256" key="2">
    <source>
        <dbReference type="ARBA" id="ARBA00010488"/>
    </source>
</evidence>
<organism evidence="8 9">
    <name type="scientific">Heyndrickxia vini</name>
    <dbReference type="NCBI Taxonomy" id="1476025"/>
    <lineage>
        <taxon>Bacteria</taxon>
        <taxon>Bacillati</taxon>
        <taxon>Bacillota</taxon>
        <taxon>Bacilli</taxon>
        <taxon>Bacillales</taxon>
        <taxon>Bacillaceae</taxon>
        <taxon>Heyndrickxia</taxon>
    </lineage>
</organism>
<dbReference type="Proteomes" id="UP000595691">
    <property type="component" value="Chromosome"/>
</dbReference>
<keyword evidence="4" id="KW-0808">Transferase</keyword>
<name>A0ABX7E560_9BACI</name>
<dbReference type="SUPFAM" id="SSF53448">
    <property type="entry name" value="Nucleotide-diphospho-sugar transferases"/>
    <property type="match status" value="1"/>
</dbReference>
<evidence type="ECO:0000313" key="9">
    <source>
        <dbReference type="Proteomes" id="UP000595691"/>
    </source>
</evidence>
<protein>
    <submittedName>
        <fullName evidence="8">CDP-glycerol:glycerophosphate glycerophosphotransferase</fullName>
    </submittedName>
</protein>
<dbReference type="EMBL" id="CP065425">
    <property type="protein sequence ID" value="QQZ10349.1"/>
    <property type="molecule type" value="Genomic_DNA"/>
</dbReference>
<dbReference type="Gene3D" id="3.40.50.12580">
    <property type="match status" value="1"/>
</dbReference>